<proteinExistence type="predicted"/>
<dbReference type="AlphaFoldDB" id="A0A3A2ZTU8"/>
<evidence type="ECO:0000313" key="3">
    <source>
        <dbReference type="Proteomes" id="UP000266188"/>
    </source>
</evidence>
<accession>A0A3A2ZTU8</accession>
<dbReference type="Proteomes" id="UP000266188">
    <property type="component" value="Unassembled WGS sequence"/>
</dbReference>
<sequence length="331" mass="36464">MTEGSNKAIIIGISGPSSSGKTTLARLLQAVFHDASTSSSSQDQTQNQGEGKRRKINTFIIHEDDFYYPDNRIPITTLPNGERIQDWDCIDAINVSSLSRTLAYVKANGRLPNNLRSIQDLNEDTDSGVQAETVSSLRDGAQKRLSSSTIENKIKDGEMTIVFLEGFLLFSPASQGSNCVAGERLKPVHDIIDMHLFLLAPYTLVKSRRESRSGYVTSGPAPAPPLPQRRLSSVSKEEENPQPEQQNFWTDPPGYVDDIVWPRYVRDHSWLLMGGKGEDLSSVTDERELMKLVGEGVNVKTNVGVRVAPGSGEASMTDLLRWAVGELEAFL</sequence>
<feature type="region of interest" description="Disordered" evidence="1">
    <location>
        <begin position="213"/>
        <end position="251"/>
    </location>
</feature>
<keyword evidence="2" id="KW-0418">Kinase</keyword>
<organism evidence="2 3">
    <name type="scientific">Aspergillus sclerotialis</name>
    <dbReference type="NCBI Taxonomy" id="2070753"/>
    <lineage>
        <taxon>Eukaryota</taxon>
        <taxon>Fungi</taxon>
        <taxon>Dikarya</taxon>
        <taxon>Ascomycota</taxon>
        <taxon>Pezizomycotina</taxon>
        <taxon>Eurotiomycetes</taxon>
        <taxon>Eurotiomycetidae</taxon>
        <taxon>Eurotiales</taxon>
        <taxon>Aspergillaceae</taxon>
        <taxon>Aspergillus</taxon>
        <taxon>Aspergillus subgen. Polypaecilum</taxon>
    </lineage>
</organism>
<dbReference type="STRING" id="2070753.A0A3A2ZTU8"/>
<gene>
    <name evidence="2" type="ORF">PHISCL_02837</name>
</gene>
<dbReference type="Gene3D" id="3.40.50.300">
    <property type="entry name" value="P-loop containing nucleotide triphosphate hydrolases"/>
    <property type="match status" value="1"/>
</dbReference>
<reference evidence="3" key="1">
    <citation type="submission" date="2017-02" db="EMBL/GenBank/DDBJ databases">
        <authorList>
            <person name="Tafer H."/>
            <person name="Lopandic K."/>
        </authorList>
    </citation>
    <scope>NUCLEOTIDE SEQUENCE [LARGE SCALE GENOMIC DNA]</scope>
    <source>
        <strain evidence="3">CBS 366.77</strain>
    </source>
</reference>
<dbReference type="SUPFAM" id="SSF52540">
    <property type="entry name" value="P-loop containing nucleoside triphosphate hydrolases"/>
    <property type="match status" value="1"/>
</dbReference>
<evidence type="ECO:0000256" key="1">
    <source>
        <dbReference type="SAM" id="MobiDB-lite"/>
    </source>
</evidence>
<feature type="region of interest" description="Disordered" evidence="1">
    <location>
        <begin position="35"/>
        <end position="55"/>
    </location>
</feature>
<keyword evidence="3" id="KW-1185">Reference proteome</keyword>
<keyword evidence="2" id="KW-0808">Transferase</keyword>
<name>A0A3A2ZTU8_9EURO</name>
<dbReference type="PANTHER" id="PTHR10285">
    <property type="entry name" value="URIDINE KINASE"/>
    <property type="match status" value="1"/>
</dbReference>
<dbReference type="GO" id="GO:0016301">
    <property type="term" value="F:kinase activity"/>
    <property type="evidence" value="ECO:0007669"/>
    <property type="project" value="UniProtKB-KW"/>
</dbReference>
<feature type="compositionally biased region" description="Low complexity" evidence="1">
    <location>
        <begin position="36"/>
        <end position="48"/>
    </location>
</feature>
<comment type="caution">
    <text evidence="2">The sequence shown here is derived from an EMBL/GenBank/DDBJ whole genome shotgun (WGS) entry which is preliminary data.</text>
</comment>
<dbReference type="OrthoDB" id="10041966at2759"/>
<dbReference type="EMBL" id="MVGC01000067">
    <property type="protein sequence ID" value="RJE24817.1"/>
    <property type="molecule type" value="Genomic_DNA"/>
</dbReference>
<evidence type="ECO:0000313" key="2">
    <source>
        <dbReference type="EMBL" id="RJE24817.1"/>
    </source>
</evidence>
<protein>
    <submittedName>
        <fullName evidence="2">Nicotinamide riboside kinase</fullName>
    </submittedName>
</protein>
<dbReference type="InterPro" id="IPR027417">
    <property type="entry name" value="P-loop_NTPase"/>
</dbReference>
<dbReference type="CDD" id="cd02024">
    <property type="entry name" value="NRK1"/>
    <property type="match status" value="1"/>
</dbReference>